<dbReference type="AlphaFoldDB" id="A0A2V1E7T0"/>
<dbReference type="STRING" id="97972.A0A2V1E7T0"/>
<sequence length="264" mass="28625">MPSQKQHQHHQASNTDVQSPTPSPSPTLVTISSLLSSPPEPLSTSTTSSPTTSTTTSIAGLAPKRSVATASSPPAVNSQPSPEGAGPLSGTYVIHPRPKPGRKPSKDEPASKRKAQNRCAQQKFRAKKVQKLEELSIQLQGAQEENKRLLVERQAREARMREMEMELQQARELQATTARERDFWRNQHSTTSQASLAEAAAVLQSQFSRKDSTVMEIDFTGYRTPDTTMDVSCGNCTPNGHCACVAEYTRLDEPGTGSSPGARS</sequence>
<evidence type="ECO:0000256" key="2">
    <source>
        <dbReference type="SAM" id="MobiDB-lite"/>
    </source>
</evidence>
<reference evidence="4 5" key="1">
    <citation type="journal article" date="2018" name="Sci. Rep.">
        <title>Comparative genomics provides insights into the lifestyle and reveals functional heterogeneity of dark septate endophytic fungi.</title>
        <authorList>
            <person name="Knapp D.G."/>
            <person name="Nemeth J.B."/>
            <person name="Barry K."/>
            <person name="Hainaut M."/>
            <person name="Henrissat B."/>
            <person name="Johnson J."/>
            <person name="Kuo A."/>
            <person name="Lim J.H.P."/>
            <person name="Lipzen A."/>
            <person name="Nolan M."/>
            <person name="Ohm R.A."/>
            <person name="Tamas L."/>
            <person name="Grigoriev I.V."/>
            <person name="Spatafora J.W."/>
            <person name="Nagy L.G."/>
            <person name="Kovacs G.M."/>
        </authorList>
    </citation>
    <scope>NUCLEOTIDE SEQUENCE [LARGE SCALE GENOMIC DNA]</scope>
    <source>
        <strain evidence="4 5">DSE2036</strain>
    </source>
</reference>
<protein>
    <recommendedName>
        <fullName evidence="3">BZIP domain-containing protein</fullName>
    </recommendedName>
</protein>
<accession>A0A2V1E7T0</accession>
<dbReference type="Proteomes" id="UP000244855">
    <property type="component" value="Unassembled WGS sequence"/>
</dbReference>
<dbReference type="EMBL" id="KZ805309">
    <property type="protein sequence ID" value="PVI06426.1"/>
    <property type="molecule type" value="Genomic_DNA"/>
</dbReference>
<dbReference type="Gene3D" id="1.20.5.170">
    <property type="match status" value="1"/>
</dbReference>
<feature type="domain" description="BZIP" evidence="3">
    <location>
        <begin position="112"/>
        <end position="127"/>
    </location>
</feature>
<feature type="compositionally biased region" description="Low complexity" evidence="2">
    <location>
        <begin position="26"/>
        <end position="57"/>
    </location>
</feature>
<evidence type="ECO:0000259" key="3">
    <source>
        <dbReference type="PROSITE" id="PS00036"/>
    </source>
</evidence>
<dbReference type="OrthoDB" id="5374328at2759"/>
<dbReference type="GO" id="GO:0003700">
    <property type="term" value="F:DNA-binding transcription factor activity"/>
    <property type="evidence" value="ECO:0007669"/>
    <property type="project" value="InterPro"/>
</dbReference>
<dbReference type="InterPro" id="IPR046347">
    <property type="entry name" value="bZIP_sf"/>
</dbReference>
<dbReference type="SMART" id="SM00338">
    <property type="entry name" value="BRLZ"/>
    <property type="match status" value="1"/>
</dbReference>
<keyword evidence="1" id="KW-0175">Coiled coil</keyword>
<keyword evidence="5" id="KW-1185">Reference proteome</keyword>
<dbReference type="InterPro" id="IPR004827">
    <property type="entry name" value="bZIP"/>
</dbReference>
<feature type="compositionally biased region" description="Basic residues" evidence="2">
    <location>
        <begin position="1"/>
        <end position="10"/>
    </location>
</feature>
<feature type="compositionally biased region" description="Polar residues" evidence="2">
    <location>
        <begin position="68"/>
        <end position="81"/>
    </location>
</feature>
<dbReference type="SUPFAM" id="SSF57959">
    <property type="entry name" value="Leucine zipper domain"/>
    <property type="match status" value="1"/>
</dbReference>
<feature type="coiled-coil region" evidence="1">
    <location>
        <begin position="125"/>
        <end position="180"/>
    </location>
</feature>
<evidence type="ECO:0000256" key="1">
    <source>
        <dbReference type="SAM" id="Coils"/>
    </source>
</evidence>
<organism evidence="4 5">
    <name type="scientific">Periconia macrospinosa</name>
    <dbReference type="NCBI Taxonomy" id="97972"/>
    <lineage>
        <taxon>Eukaryota</taxon>
        <taxon>Fungi</taxon>
        <taxon>Dikarya</taxon>
        <taxon>Ascomycota</taxon>
        <taxon>Pezizomycotina</taxon>
        <taxon>Dothideomycetes</taxon>
        <taxon>Pleosporomycetidae</taxon>
        <taxon>Pleosporales</taxon>
        <taxon>Massarineae</taxon>
        <taxon>Periconiaceae</taxon>
        <taxon>Periconia</taxon>
    </lineage>
</organism>
<evidence type="ECO:0000313" key="4">
    <source>
        <dbReference type="EMBL" id="PVI06426.1"/>
    </source>
</evidence>
<dbReference type="CDD" id="cd14688">
    <property type="entry name" value="bZIP_YAP"/>
    <property type="match status" value="1"/>
</dbReference>
<feature type="region of interest" description="Disordered" evidence="2">
    <location>
        <begin position="1"/>
        <end position="122"/>
    </location>
</feature>
<evidence type="ECO:0000313" key="5">
    <source>
        <dbReference type="Proteomes" id="UP000244855"/>
    </source>
</evidence>
<name>A0A2V1E7T0_9PLEO</name>
<dbReference type="PROSITE" id="PS00036">
    <property type="entry name" value="BZIP_BASIC"/>
    <property type="match status" value="1"/>
</dbReference>
<proteinExistence type="predicted"/>
<gene>
    <name evidence="4" type="ORF">DM02DRAFT_609999</name>
</gene>